<comment type="caution">
    <text evidence="1">The sequence shown here is derived from an EMBL/GenBank/DDBJ whole genome shotgun (WGS) entry which is preliminary data.</text>
</comment>
<evidence type="ECO:0000313" key="2">
    <source>
        <dbReference type="Proteomes" id="UP000784294"/>
    </source>
</evidence>
<reference evidence="1" key="1">
    <citation type="submission" date="2018-11" db="EMBL/GenBank/DDBJ databases">
        <authorList>
            <consortium name="Pathogen Informatics"/>
        </authorList>
    </citation>
    <scope>NUCLEOTIDE SEQUENCE</scope>
</reference>
<dbReference type="Proteomes" id="UP000784294">
    <property type="component" value="Unassembled WGS sequence"/>
</dbReference>
<organism evidence="1 2">
    <name type="scientific">Protopolystoma xenopodis</name>
    <dbReference type="NCBI Taxonomy" id="117903"/>
    <lineage>
        <taxon>Eukaryota</taxon>
        <taxon>Metazoa</taxon>
        <taxon>Spiralia</taxon>
        <taxon>Lophotrochozoa</taxon>
        <taxon>Platyhelminthes</taxon>
        <taxon>Monogenea</taxon>
        <taxon>Polyopisthocotylea</taxon>
        <taxon>Polystomatidea</taxon>
        <taxon>Polystomatidae</taxon>
        <taxon>Protopolystoma</taxon>
    </lineage>
</organism>
<proteinExistence type="predicted"/>
<keyword evidence="2" id="KW-1185">Reference proteome</keyword>
<name>A0A448X5R9_9PLAT</name>
<evidence type="ECO:0000313" key="1">
    <source>
        <dbReference type="EMBL" id="VEL28786.1"/>
    </source>
</evidence>
<sequence>MHKSNLVGDFVVETCLRSSRTRVNLLTTASIASVVIGGSSTAAAANGMITTQNDAVTSQNHFDQATVVGGAAGAAGAVFTSGKALIFGANNAWVNVVVDQNNVVFQALDLANVNRTLQLNGDNITIGSIGSVTVGNAGHLSITFGAACHKLTLTGKEAKAAQHGFILGENE</sequence>
<accession>A0A448X5R9</accession>
<protein>
    <submittedName>
        <fullName evidence="1">Uncharacterized protein</fullName>
    </submittedName>
</protein>
<dbReference type="EMBL" id="CAAALY010097805">
    <property type="protein sequence ID" value="VEL28786.1"/>
    <property type="molecule type" value="Genomic_DNA"/>
</dbReference>
<dbReference type="AlphaFoldDB" id="A0A448X5R9"/>
<gene>
    <name evidence="1" type="ORF">PXEA_LOCUS22226</name>
</gene>